<dbReference type="AlphaFoldDB" id="A0A3Q7FKI5"/>
<proteinExistence type="inferred from homology"/>
<evidence type="ECO:0000256" key="3">
    <source>
        <dbReference type="ARBA" id="ARBA00023127"/>
    </source>
</evidence>
<dbReference type="FunFam" id="1.10.472.10:FF:000060">
    <property type="entry name" value="D6-type cyclin"/>
    <property type="match status" value="1"/>
</dbReference>
<evidence type="ECO:0000256" key="4">
    <source>
        <dbReference type="ARBA" id="ARBA00023306"/>
    </source>
</evidence>
<protein>
    <submittedName>
        <fullName evidence="8">Uncharacterized protein</fullName>
    </submittedName>
</protein>
<comment type="similarity">
    <text evidence="1">Belongs to the cyclin family. Cyclin D subfamily.</text>
</comment>
<feature type="domain" description="Cyclin C-terminal" evidence="7">
    <location>
        <begin position="194"/>
        <end position="341"/>
    </location>
</feature>
<evidence type="ECO:0000259" key="6">
    <source>
        <dbReference type="SMART" id="SM00385"/>
    </source>
</evidence>
<dbReference type="Gene3D" id="1.10.472.10">
    <property type="entry name" value="Cyclin-like"/>
    <property type="match status" value="2"/>
</dbReference>
<keyword evidence="3 5" id="KW-0195">Cyclin</keyword>
<dbReference type="OMA" id="TIHTMEL"/>
<keyword evidence="9" id="KW-1185">Reference proteome</keyword>
<keyword evidence="2" id="KW-0132">Cell division</keyword>
<dbReference type="SUPFAM" id="SSF47954">
    <property type="entry name" value="Cyclin-like"/>
    <property type="match status" value="2"/>
</dbReference>
<dbReference type="GO" id="GO:0005737">
    <property type="term" value="C:cytoplasm"/>
    <property type="evidence" value="ECO:0000318"/>
    <property type="project" value="GO_Central"/>
</dbReference>
<dbReference type="GO" id="GO:0016538">
    <property type="term" value="F:cyclin-dependent protein serine/threonine kinase regulator activity"/>
    <property type="evidence" value="ECO:0000318"/>
    <property type="project" value="GO_Central"/>
</dbReference>
<reference evidence="8" key="1">
    <citation type="journal article" date="2012" name="Nature">
        <title>The tomato genome sequence provides insights into fleshy fruit evolution.</title>
        <authorList>
            <consortium name="Tomato Genome Consortium"/>
        </authorList>
    </citation>
    <scope>NUCLEOTIDE SEQUENCE [LARGE SCALE GENOMIC DNA]</scope>
    <source>
        <strain evidence="8">cv. Heinz 1706</strain>
    </source>
</reference>
<name>A0A3Q7FKI5_SOLLC</name>
<dbReference type="EnsemblPlants" id="Solyc02g064910.2.1">
    <property type="protein sequence ID" value="Solyc02g064910.2.1"/>
    <property type="gene ID" value="Solyc02g064910.2"/>
</dbReference>
<dbReference type="GO" id="GO:0000307">
    <property type="term" value="C:cyclin-dependent protein kinase holoenzyme complex"/>
    <property type="evidence" value="ECO:0000318"/>
    <property type="project" value="GO_Central"/>
</dbReference>
<dbReference type="InterPro" id="IPR013763">
    <property type="entry name" value="Cyclin-like_dom"/>
</dbReference>
<dbReference type="PANTHER" id="PTHR10177">
    <property type="entry name" value="CYCLINS"/>
    <property type="match status" value="1"/>
</dbReference>
<dbReference type="InterPro" id="IPR006671">
    <property type="entry name" value="Cyclin_N"/>
</dbReference>
<evidence type="ECO:0000256" key="5">
    <source>
        <dbReference type="RuleBase" id="RU000383"/>
    </source>
</evidence>
<dbReference type="SMART" id="SM00385">
    <property type="entry name" value="CYCLIN"/>
    <property type="match status" value="1"/>
</dbReference>
<dbReference type="GO" id="GO:0005634">
    <property type="term" value="C:nucleus"/>
    <property type="evidence" value="ECO:0000318"/>
    <property type="project" value="GO_Central"/>
</dbReference>
<dbReference type="InterPro" id="IPR004367">
    <property type="entry name" value="Cyclin_C-dom"/>
</dbReference>
<dbReference type="PaxDb" id="4081-Solyc02g064900.1.1"/>
<evidence type="ECO:0000259" key="7">
    <source>
        <dbReference type="SMART" id="SM01332"/>
    </source>
</evidence>
<dbReference type="InterPro" id="IPR039361">
    <property type="entry name" value="Cyclin"/>
</dbReference>
<sequence length="365" mass="41417">MVSHLQVQNIEPQNPILNFDALLCKEDPLDEGDLGGGYHSDERNWNVKKISPLLECDMFWEDGEVETLLSKEKLNLFDCTSLVSDGVLLGLRKKSLEWMLTVIDHYGFNALTAVLAVNYFDRFMSRVGFQKGQPWMSQLVAVACLSIAAKVEEIQVPLLLGLQVSNPKYVFEAKTIKNIELLVLSTLKWKMNPVTPLSFIDHIIRRFQLMTNLHSEFHRKCENIILGIITDSRLLHYPPSVFAIATLFYAINEIEPCNALDYLNQFMAIFKVRKQYHFANLICVSLKFFIFKQASIDECHDLILELMGTSGSKICQTNKRKCQSIPGTPDGVIDAYFSCESSNDSMVVASSVSSLPDPQYKRSRT</sequence>
<dbReference type="InParanoid" id="A0A3Q7FKI5"/>
<accession>A0A3Q7FKI5</accession>
<organism evidence="8">
    <name type="scientific">Solanum lycopersicum</name>
    <name type="common">Tomato</name>
    <name type="synonym">Lycopersicon esculentum</name>
    <dbReference type="NCBI Taxonomy" id="4081"/>
    <lineage>
        <taxon>Eukaryota</taxon>
        <taxon>Viridiplantae</taxon>
        <taxon>Streptophyta</taxon>
        <taxon>Embryophyta</taxon>
        <taxon>Tracheophyta</taxon>
        <taxon>Spermatophyta</taxon>
        <taxon>Magnoliopsida</taxon>
        <taxon>eudicotyledons</taxon>
        <taxon>Gunneridae</taxon>
        <taxon>Pentapetalae</taxon>
        <taxon>asterids</taxon>
        <taxon>lamiids</taxon>
        <taxon>Solanales</taxon>
        <taxon>Solanaceae</taxon>
        <taxon>Solanoideae</taxon>
        <taxon>Solaneae</taxon>
        <taxon>Solanum</taxon>
        <taxon>Solanum subgen. Lycopersicon</taxon>
    </lineage>
</organism>
<dbReference type="STRING" id="4081.A0A3Q7FKI5"/>
<evidence type="ECO:0000256" key="2">
    <source>
        <dbReference type="ARBA" id="ARBA00022618"/>
    </source>
</evidence>
<evidence type="ECO:0000313" key="8">
    <source>
        <dbReference type="EnsemblPlants" id="Solyc02g064910.2.1"/>
    </source>
</evidence>
<dbReference type="CDD" id="cd20544">
    <property type="entry name" value="CYCLIN_AtCycD-like_rpt2"/>
    <property type="match status" value="1"/>
</dbReference>
<dbReference type="Gramene" id="Solyc02g064910.2.1">
    <property type="protein sequence ID" value="Solyc02g064910.2.1"/>
    <property type="gene ID" value="Solyc02g064910.2"/>
</dbReference>
<dbReference type="GO" id="GO:0051301">
    <property type="term" value="P:cell division"/>
    <property type="evidence" value="ECO:0007669"/>
    <property type="project" value="UniProtKB-KW"/>
</dbReference>
<dbReference type="GO" id="GO:0000082">
    <property type="term" value="P:G1/S transition of mitotic cell cycle"/>
    <property type="evidence" value="ECO:0000318"/>
    <property type="project" value="GO_Central"/>
</dbReference>
<dbReference type="CDD" id="cd20543">
    <property type="entry name" value="CYCLIN_AtCycD-like_rpt1"/>
    <property type="match status" value="1"/>
</dbReference>
<dbReference type="Pfam" id="PF00134">
    <property type="entry name" value="Cyclin_N"/>
    <property type="match status" value="1"/>
</dbReference>
<dbReference type="SMART" id="SM01332">
    <property type="entry name" value="Cyclin_C"/>
    <property type="match status" value="1"/>
</dbReference>
<evidence type="ECO:0000313" key="9">
    <source>
        <dbReference type="Proteomes" id="UP000004994"/>
    </source>
</evidence>
<dbReference type="Proteomes" id="UP000004994">
    <property type="component" value="Chromosome 2"/>
</dbReference>
<dbReference type="Pfam" id="PF02984">
    <property type="entry name" value="Cyclin_C"/>
    <property type="match status" value="1"/>
</dbReference>
<evidence type="ECO:0000256" key="1">
    <source>
        <dbReference type="ARBA" id="ARBA00009065"/>
    </source>
</evidence>
<dbReference type="FunCoup" id="A0A3Q7FKI5">
    <property type="interactions" value="991"/>
</dbReference>
<feature type="domain" description="Cyclin-like" evidence="6">
    <location>
        <begin position="97"/>
        <end position="185"/>
    </location>
</feature>
<dbReference type="InterPro" id="IPR048258">
    <property type="entry name" value="Cyclins_cyclin-box"/>
</dbReference>
<keyword evidence="4" id="KW-0131">Cell cycle</keyword>
<reference evidence="8" key="2">
    <citation type="submission" date="2019-01" db="UniProtKB">
        <authorList>
            <consortium name="EnsemblPlants"/>
        </authorList>
    </citation>
    <scope>IDENTIFICATION</scope>
    <source>
        <strain evidence="8">cv. Heinz 1706</strain>
    </source>
</reference>
<dbReference type="PROSITE" id="PS00292">
    <property type="entry name" value="CYCLINS"/>
    <property type="match status" value="1"/>
</dbReference>
<dbReference type="InterPro" id="IPR036915">
    <property type="entry name" value="Cyclin-like_sf"/>
</dbReference>